<protein>
    <submittedName>
        <fullName evidence="3">Toll/interleukin-1 receptor domain-containing protein</fullName>
    </submittedName>
</protein>
<feature type="transmembrane region" description="Helical" evidence="1">
    <location>
        <begin position="9"/>
        <end position="30"/>
    </location>
</feature>
<keyword evidence="1" id="KW-1133">Transmembrane helix</keyword>
<gene>
    <name evidence="3" type="ORF">ACFSQS_13085</name>
</gene>
<evidence type="ECO:0000313" key="3">
    <source>
        <dbReference type="EMBL" id="MFD2536043.1"/>
    </source>
</evidence>
<reference evidence="4" key="1">
    <citation type="journal article" date="2019" name="Int. J. Syst. Evol. Microbiol.">
        <title>The Global Catalogue of Microorganisms (GCM) 10K type strain sequencing project: providing services to taxonomists for standard genome sequencing and annotation.</title>
        <authorList>
            <consortium name="The Broad Institute Genomics Platform"/>
            <consortium name="The Broad Institute Genome Sequencing Center for Infectious Disease"/>
            <person name="Wu L."/>
            <person name="Ma J."/>
        </authorList>
    </citation>
    <scope>NUCLEOTIDE SEQUENCE [LARGE SCALE GENOMIC DNA]</scope>
    <source>
        <strain evidence="4">KCTC 42903</strain>
    </source>
</reference>
<feature type="transmembrane region" description="Helical" evidence="1">
    <location>
        <begin position="305"/>
        <end position="327"/>
    </location>
</feature>
<keyword evidence="4" id="KW-1185">Reference proteome</keyword>
<accession>A0ABW5JTJ1</accession>
<dbReference type="Proteomes" id="UP001597441">
    <property type="component" value="Unassembled WGS sequence"/>
</dbReference>
<comment type="caution">
    <text evidence="3">The sequence shown here is derived from an EMBL/GenBank/DDBJ whole genome shotgun (WGS) entry which is preliminary data.</text>
</comment>
<keyword evidence="3" id="KW-0675">Receptor</keyword>
<dbReference type="SMART" id="SM00255">
    <property type="entry name" value="TIR"/>
    <property type="match status" value="1"/>
</dbReference>
<dbReference type="Gene3D" id="3.40.50.10140">
    <property type="entry name" value="Toll/interleukin-1 receptor homology (TIR) domain"/>
    <property type="match status" value="1"/>
</dbReference>
<dbReference type="InterPro" id="IPR000157">
    <property type="entry name" value="TIR_dom"/>
</dbReference>
<dbReference type="PROSITE" id="PS50104">
    <property type="entry name" value="TIR"/>
    <property type="match status" value="1"/>
</dbReference>
<feature type="transmembrane region" description="Helical" evidence="1">
    <location>
        <begin position="339"/>
        <end position="362"/>
    </location>
</feature>
<organism evidence="3 4">
    <name type="scientific">Gelatiniphilus marinus</name>
    <dbReference type="NCBI Taxonomy" id="1759464"/>
    <lineage>
        <taxon>Bacteria</taxon>
        <taxon>Pseudomonadati</taxon>
        <taxon>Bacteroidota</taxon>
        <taxon>Flavobacteriia</taxon>
        <taxon>Flavobacteriales</taxon>
        <taxon>Flavobacteriaceae</taxon>
        <taxon>Gelatiniphilus</taxon>
    </lineage>
</organism>
<dbReference type="RefSeq" id="WP_388019723.1">
    <property type="nucleotide sequence ID" value="NZ_JBHUDT010000006.1"/>
</dbReference>
<keyword evidence="1" id="KW-0812">Transmembrane</keyword>
<evidence type="ECO:0000259" key="2">
    <source>
        <dbReference type="PROSITE" id="PS50104"/>
    </source>
</evidence>
<evidence type="ECO:0000313" key="4">
    <source>
        <dbReference type="Proteomes" id="UP001597441"/>
    </source>
</evidence>
<sequence length="536" mass="61432">METLTLKRFAIYLITFFTLLIVALTITKFWKDWDYAFYKKVYMNESDAASKLSSRIAVVNIEKPNLDSKNESLKQFRKKIISFLNTVQHHNTTNQESPTAVILDISFSNDTIQLKELKEAIKKVRAKRIDVYAVYSLRNYYAQDSIFETNDFKQAKTLYDSDSILVGGRLHAGFVADKELIHYPSDLFLKTAFGDTLKIESIIKRIALNDDSNSFPNEFENLAVPLGPIEAIEKQRYDFVAPDESSKSIGSFNVPLKMHKKYVIAGDLKNDFQKDISMPRTYFLAWALNEKIIDVKIAKQPITNLAIILGQTLFFSLFTVFVFALLFKYIKRLQTKPKTLAVISFLISAIFFATYGLLVFAFNKVIPIGMTLMGMAVAAFLTWRYALKFLVMGIIEGGGVYDVFISYSHNDYDWVKKNLYLPLSEFKKEDGNKLKIFFDEKSIGIGEQFTIKYMKGIADSKVIIPVISKSYNVKNHCQNELNIAIKRSVEKLMIMTPITFDFADVPEILTHILVLDVNQNKNYLESIKTELNKTLK</sequence>
<feature type="domain" description="TIR" evidence="2">
    <location>
        <begin position="399"/>
        <end position="535"/>
    </location>
</feature>
<dbReference type="InterPro" id="IPR035897">
    <property type="entry name" value="Toll_tir_struct_dom_sf"/>
</dbReference>
<evidence type="ECO:0000256" key="1">
    <source>
        <dbReference type="SAM" id="Phobius"/>
    </source>
</evidence>
<feature type="transmembrane region" description="Helical" evidence="1">
    <location>
        <begin position="368"/>
        <end position="387"/>
    </location>
</feature>
<dbReference type="SUPFAM" id="SSF52200">
    <property type="entry name" value="Toll/Interleukin receptor TIR domain"/>
    <property type="match status" value="1"/>
</dbReference>
<dbReference type="EMBL" id="JBHULK010000006">
    <property type="protein sequence ID" value="MFD2536043.1"/>
    <property type="molecule type" value="Genomic_DNA"/>
</dbReference>
<keyword evidence="1" id="KW-0472">Membrane</keyword>
<name>A0ABW5JTJ1_9FLAO</name>
<proteinExistence type="predicted"/>
<dbReference type="Pfam" id="PF13676">
    <property type="entry name" value="TIR_2"/>
    <property type="match status" value="1"/>
</dbReference>